<name>A0A4S4M3T1_9AGAM</name>
<feature type="compositionally biased region" description="Basic residues" evidence="1">
    <location>
        <begin position="436"/>
        <end position="489"/>
    </location>
</feature>
<dbReference type="AlphaFoldDB" id="A0A4S4M3T1"/>
<dbReference type="EMBL" id="SGPL01000040">
    <property type="protein sequence ID" value="THH19605.1"/>
    <property type="molecule type" value="Genomic_DNA"/>
</dbReference>
<feature type="compositionally biased region" description="Acidic residues" evidence="1">
    <location>
        <begin position="347"/>
        <end position="356"/>
    </location>
</feature>
<comment type="caution">
    <text evidence="2">The sequence shown here is derived from an EMBL/GenBank/DDBJ whole genome shotgun (WGS) entry which is preliminary data.</text>
</comment>
<protein>
    <submittedName>
        <fullName evidence="2">Uncharacterized protein</fullName>
    </submittedName>
</protein>
<proteinExistence type="predicted"/>
<organism evidence="2 3">
    <name type="scientific">Bondarzewia mesenterica</name>
    <dbReference type="NCBI Taxonomy" id="1095465"/>
    <lineage>
        <taxon>Eukaryota</taxon>
        <taxon>Fungi</taxon>
        <taxon>Dikarya</taxon>
        <taxon>Basidiomycota</taxon>
        <taxon>Agaricomycotina</taxon>
        <taxon>Agaricomycetes</taxon>
        <taxon>Russulales</taxon>
        <taxon>Bondarzewiaceae</taxon>
        <taxon>Bondarzewia</taxon>
    </lineage>
</organism>
<evidence type="ECO:0000313" key="2">
    <source>
        <dbReference type="EMBL" id="THH19605.1"/>
    </source>
</evidence>
<feature type="region of interest" description="Disordered" evidence="1">
    <location>
        <begin position="545"/>
        <end position="567"/>
    </location>
</feature>
<feature type="compositionally biased region" description="Polar residues" evidence="1">
    <location>
        <begin position="219"/>
        <end position="233"/>
    </location>
</feature>
<accession>A0A4S4M3T1</accession>
<sequence length="601" mass="67019">MTEGDLSKWHSIRPWHPRLSLSVREITSVSATFILSSLSSQTNLSLLLDGDDDENDDDATTQSSSAHQIMSDALSVKVNGVSWKLFLIRVDDEADEALIIIYGLMPGRQYDIELGVLPGEERVKGQIVTESRSRDDEADGNQEIPQLSHLLNTSSHPIQVDPSPSPPSPSPPTTPTTPTHSHQTLEEYLASLQASLSHLQNEHNNLLSSLKAARRDAQKSQSALRSEISSLKRSSQKHSAGDARMRQKVRALEEAVKQAVKGKEDVEAEWKVVESDRKVKEVEVDERQRQWEVVKRLAEEGRREREEREGEDSARLQAVRVELAGVDARLDKLRSKQDKLVGKNTIEEDGEDEGPNEGEKEKTKEDEEPQDGSGIRGIVGDLEERLRELQLERERIEADPYGYLISTDGPSNVANASTDSNTSRTDRSSDPSPRFHNPHGRHNHNPSHNHYHHNPFAHRGKRHMPFAPHAHPHVHQHQQQHQHSHSHPYVHPRAHHPFVQTPAVPVNATRTAARWCPRVLSSHSQCSARRRHTISQVRGAFRSGGGEHLRATAARRSPGPLCRHSRPPFEPAAVRVYGKEGAGHRSSGGGVGWLGGPGTER</sequence>
<reference evidence="2 3" key="1">
    <citation type="submission" date="2019-02" db="EMBL/GenBank/DDBJ databases">
        <title>Genome sequencing of the rare red list fungi Bondarzewia mesenterica.</title>
        <authorList>
            <person name="Buettner E."/>
            <person name="Kellner H."/>
        </authorList>
    </citation>
    <scope>NUCLEOTIDE SEQUENCE [LARGE SCALE GENOMIC DNA]</scope>
    <source>
        <strain evidence="2 3">DSM 108281</strain>
    </source>
</reference>
<feature type="region of interest" description="Disordered" evidence="1">
    <location>
        <begin position="154"/>
        <end position="182"/>
    </location>
</feature>
<feature type="region of interest" description="Disordered" evidence="1">
    <location>
        <begin position="212"/>
        <end position="246"/>
    </location>
</feature>
<dbReference type="OrthoDB" id="2596255at2759"/>
<evidence type="ECO:0000256" key="1">
    <source>
        <dbReference type="SAM" id="MobiDB-lite"/>
    </source>
</evidence>
<feature type="compositionally biased region" description="Low complexity" evidence="1">
    <location>
        <begin position="414"/>
        <end position="423"/>
    </location>
</feature>
<feature type="compositionally biased region" description="Pro residues" evidence="1">
    <location>
        <begin position="163"/>
        <end position="175"/>
    </location>
</feature>
<gene>
    <name evidence="2" type="ORF">EW146_g1590</name>
</gene>
<feature type="region of interest" description="Disordered" evidence="1">
    <location>
        <begin position="580"/>
        <end position="601"/>
    </location>
</feature>
<feature type="region of interest" description="Disordered" evidence="1">
    <location>
        <begin position="402"/>
        <end position="489"/>
    </location>
</feature>
<dbReference type="Proteomes" id="UP000310158">
    <property type="component" value="Unassembled WGS sequence"/>
</dbReference>
<evidence type="ECO:0000313" key="3">
    <source>
        <dbReference type="Proteomes" id="UP000310158"/>
    </source>
</evidence>
<feature type="region of interest" description="Disordered" evidence="1">
    <location>
        <begin position="340"/>
        <end position="381"/>
    </location>
</feature>
<keyword evidence="3" id="KW-1185">Reference proteome</keyword>
<feature type="compositionally biased region" description="Gly residues" evidence="1">
    <location>
        <begin position="586"/>
        <end position="601"/>
    </location>
</feature>